<dbReference type="eggNOG" id="KOG1289">
    <property type="taxonomic scope" value="Eukaryota"/>
</dbReference>
<dbReference type="EMBL" id="CR382139">
    <property type="protein sequence ID" value="CAG91023.2"/>
    <property type="molecule type" value="Genomic_DNA"/>
</dbReference>
<dbReference type="RefSeq" id="XP_462513.2">
    <property type="nucleotide sequence ID" value="XM_462513.2"/>
</dbReference>
<organism evidence="7 8">
    <name type="scientific">Debaryomyces hansenii (strain ATCC 36239 / CBS 767 / BCRC 21394 / JCM 1990 / NBRC 0083 / IGC 2968)</name>
    <name type="common">Yeast</name>
    <name type="synonym">Torulaspora hansenii</name>
    <dbReference type="NCBI Taxonomy" id="284592"/>
    <lineage>
        <taxon>Eukaryota</taxon>
        <taxon>Fungi</taxon>
        <taxon>Dikarya</taxon>
        <taxon>Ascomycota</taxon>
        <taxon>Saccharomycotina</taxon>
        <taxon>Pichiomycetes</taxon>
        <taxon>Debaryomycetaceae</taxon>
        <taxon>Debaryomyces</taxon>
    </lineage>
</organism>
<dbReference type="GeneID" id="2905465"/>
<dbReference type="Gene3D" id="1.20.1740.10">
    <property type="entry name" value="Amino acid/polyamine transporter I"/>
    <property type="match status" value="1"/>
</dbReference>
<reference evidence="7 8" key="1">
    <citation type="journal article" date="2004" name="Nature">
        <title>Genome evolution in yeasts.</title>
        <authorList>
            <consortium name="Genolevures"/>
            <person name="Dujon B."/>
            <person name="Sherman D."/>
            <person name="Fischer G."/>
            <person name="Durrens P."/>
            <person name="Casaregola S."/>
            <person name="Lafontaine I."/>
            <person name="de Montigny J."/>
            <person name="Marck C."/>
            <person name="Neuveglise C."/>
            <person name="Talla E."/>
            <person name="Goffard N."/>
            <person name="Frangeul L."/>
            <person name="Aigle M."/>
            <person name="Anthouard V."/>
            <person name="Babour A."/>
            <person name="Barbe V."/>
            <person name="Barnay S."/>
            <person name="Blanchin S."/>
            <person name="Beckerich J.M."/>
            <person name="Beyne E."/>
            <person name="Bleykasten C."/>
            <person name="Boisrame A."/>
            <person name="Boyer J."/>
            <person name="Cattolico L."/>
            <person name="Confanioleri F."/>
            <person name="de Daruvar A."/>
            <person name="Despons L."/>
            <person name="Fabre E."/>
            <person name="Fairhead C."/>
            <person name="Ferry-Dumazet H."/>
            <person name="Groppi A."/>
            <person name="Hantraye F."/>
            <person name="Hennequin C."/>
            <person name="Jauniaux N."/>
            <person name="Joyet P."/>
            <person name="Kachouri R."/>
            <person name="Kerrest A."/>
            <person name="Koszul R."/>
            <person name="Lemaire M."/>
            <person name="Lesur I."/>
            <person name="Ma L."/>
            <person name="Muller H."/>
            <person name="Nicaud J.M."/>
            <person name="Nikolski M."/>
            <person name="Oztas S."/>
            <person name="Ozier-Kalogeropoulos O."/>
            <person name="Pellenz S."/>
            <person name="Potier S."/>
            <person name="Richard G.F."/>
            <person name="Straub M.L."/>
            <person name="Suleau A."/>
            <person name="Swennene D."/>
            <person name="Tekaia F."/>
            <person name="Wesolowski-Louvel M."/>
            <person name="Westhof E."/>
            <person name="Wirth B."/>
            <person name="Zeniou-Meyer M."/>
            <person name="Zivanovic I."/>
            <person name="Bolotin-Fukuhara M."/>
            <person name="Thierry A."/>
            <person name="Bouchier C."/>
            <person name="Caudron B."/>
            <person name="Scarpelli C."/>
            <person name="Gaillardin C."/>
            <person name="Weissenbach J."/>
            <person name="Wincker P."/>
            <person name="Souciet J.L."/>
        </authorList>
    </citation>
    <scope>NUCLEOTIDE SEQUENCE [LARGE SCALE GENOMIC DNA]</scope>
    <source>
        <strain evidence="8">ATCC 36239 / CBS 767 / BCRC 21394 / JCM 1990 / NBRC 0083 / IGC 2968</strain>
    </source>
</reference>
<dbReference type="PANTHER" id="PTHR45649">
    <property type="entry name" value="AMINO-ACID PERMEASE BAT1"/>
    <property type="match status" value="1"/>
</dbReference>
<dbReference type="KEGG" id="dha:DEHA2G22330g"/>
<evidence type="ECO:0000256" key="5">
    <source>
        <dbReference type="ARBA" id="ARBA00023136"/>
    </source>
</evidence>
<dbReference type="HOGENOM" id="CLU_004495_0_3_1"/>
<keyword evidence="8" id="KW-1185">Reference proteome</keyword>
<comment type="subcellular location">
    <subcellularLocation>
        <location evidence="1">Membrane</location>
        <topology evidence="1">Multi-pass membrane protein</topology>
    </subcellularLocation>
</comment>
<evidence type="ECO:0000256" key="1">
    <source>
        <dbReference type="ARBA" id="ARBA00004141"/>
    </source>
</evidence>
<dbReference type="OMA" id="RMIWGVV"/>
<dbReference type="Proteomes" id="UP000000599">
    <property type="component" value="Chromosome G"/>
</dbReference>
<dbReference type="InterPro" id="IPR002293">
    <property type="entry name" value="AA/rel_permease1"/>
</dbReference>
<evidence type="ECO:0000256" key="3">
    <source>
        <dbReference type="ARBA" id="ARBA00022692"/>
    </source>
</evidence>
<feature type="transmembrane region" description="Helical" evidence="6">
    <location>
        <begin position="68"/>
        <end position="89"/>
    </location>
</feature>
<dbReference type="OrthoDB" id="4476201at2759"/>
<gene>
    <name evidence="7" type="ordered locus">DEHA2G22330g</name>
</gene>
<dbReference type="VEuPathDB" id="FungiDB:DEHA2G22330g"/>
<sequence>MNTTKSPIHSVTSHGIAAIRSRAGDHLNQIVSNRSEIRIINQDEAVDEGDLLAQIGYKQELNRSYNSLQVFGIAFSIMGLLPSIASTLATGLEAGPVGLTWGWLISGLFILCIGTSMSILSSSIPTSGGLYYWTNYYAPDSIRTPLSFMIGCSNSLALCGGICSINYGFATELLSAIYINRDGNFDITNARIYGVFAACVVSHVIVCCTTTKHTASLQTFSICINVFIIVLFFIAIPVGVSKNYEFNSANFIFTEIDNFRTWDQGWSFMLSWMPAIWTIGAYDSCLHLSEEALNPRKSVPIGILSSIFVCWIVGWIICIVACVAIKDGDVGAVLESSTGSAMAQIIYDALGKSWAVAFMSLIAFAQYLMGASILIAASRQVWAFARDDGLPFFHNFVKVINPKIKVPVRATIFSGCLSLILGLLILIDTTAANALFSLAVAGNYLAWGMPVLLVLLPVGRSRFTPGPFYLGKFWTEIIHITTVSWTGYVIIMCMFPDNKSVSSETMNYTCVINAGIWLLSLVYYFTYGYKKFSGPKTNLDEDKDDSFADVTVIQNVDEVLSKKA</sequence>
<feature type="transmembrane region" description="Helical" evidence="6">
    <location>
        <begin position="354"/>
        <end position="377"/>
    </location>
</feature>
<feature type="transmembrane region" description="Helical" evidence="6">
    <location>
        <begin position="301"/>
        <end position="326"/>
    </location>
</feature>
<protein>
    <submittedName>
        <fullName evidence="7">DEHA2G22330p</fullName>
    </submittedName>
</protein>
<dbReference type="GO" id="GO:0015489">
    <property type="term" value="F:putrescine transmembrane transporter activity"/>
    <property type="evidence" value="ECO:0007669"/>
    <property type="project" value="EnsemblFungi"/>
</dbReference>
<proteinExistence type="predicted"/>
<keyword evidence="4 6" id="KW-1133">Transmembrane helix</keyword>
<name>Q6BH08_DEBHA</name>
<evidence type="ECO:0000256" key="4">
    <source>
        <dbReference type="ARBA" id="ARBA00022989"/>
    </source>
</evidence>
<dbReference type="GO" id="GO:0015495">
    <property type="term" value="F:gamma-aminobutyric acid:proton symporter activity"/>
    <property type="evidence" value="ECO:0007669"/>
    <property type="project" value="EnsemblFungi"/>
</dbReference>
<feature type="transmembrane region" description="Helical" evidence="6">
    <location>
        <begin position="146"/>
        <end position="170"/>
    </location>
</feature>
<evidence type="ECO:0000313" key="8">
    <source>
        <dbReference type="Proteomes" id="UP000000599"/>
    </source>
</evidence>
<dbReference type="PANTHER" id="PTHR45649:SF6">
    <property type="entry name" value="GABA-SPECIFIC PERMEASE"/>
    <property type="match status" value="1"/>
</dbReference>
<feature type="transmembrane region" description="Helical" evidence="6">
    <location>
        <begin position="220"/>
        <end position="240"/>
    </location>
</feature>
<dbReference type="FunCoup" id="Q6BH08">
    <property type="interactions" value="202"/>
</dbReference>
<feature type="transmembrane region" description="Helical" evidence="6">
    <location>
        <begin position="406"/>
        <end position="427"/>
    </location>
</feature>
<dbReference type="PIRSF" id="PIRSF006060">
    <property type="entry name" value="AA_transporter"/>
    <property type="match status" value="1"/>
</dbReference>
<dbReference type="InParanoid" id="Q6BH08"/>
<feature type="transmembrane region" description="Helical" evidence="6">
    <location>
        <begin position="506"/>
        <end position="526"/>
    </location>
</feature>
<feature type="transmembrane region" description="Helical" evidence="6">
    <location>
        <begin position="101"/>
        <end position="134"/>
    </location>
</feature>
<accession>Q6BH08</accession>
<feature type="transmembrane region" description="Helical" evidence="6">
    <location>
        <begin position="269"/>
        <end position="289"/>
    </location>
</feature>
<keyword evidence="3 6" id="KW-0812">Transmembrane</keyword>
<dbReference type="AlphaFoldDB" id="Q6BH08"/>
<feature type="transmembrane region" description="Helical" evidence="6">
    <location>
        <begin position="477"/>
        <end position="494"/>
    </location>
</feature>
<evidence type="ECO:0000256" key="6">
    <source>
        <dbReference type="SAM" id="Phobius"/>
    </source>
</evidence>
<evidence type="ECO:0000256" key="2">
    <source>
        <dbReference type="ARBA" id="ARBA00022448"/>
    </source>
</evidence>
<keyword evidence="5 6" id="KW-0472">Membrane</keyword>
<dbReference type="GO" id="GO:0000329">
    <property type="term" value="C:fungal-type vacuole membrane"/>
    <property type="evidence" value="ECO:0007669"/>
    <property type="project" value="EnsemblFungi"/>
</dbReference>
<keyword evidence="2" id="KW-0813">Transport</keyword>
<dbReference type="Pfam" id="PF13520">
    <property type="entry name" value="AA_permease_2"/>
    <property type="match status" value="1"/>
</dbReference>
<evidence type="ECO:0000313" key="7">
    <source>
        <dbReference type="EMBL" id="CAG91023.2"/>
    </source>
</evidence>
<feature type="transmembrane region" description="Helical" evidence="6">
    <location>
        <begin position="190"/>
        <end position="208"/>
    </location>
</feature>
<feature type="transmembrane region" description="Helical" evidence="6">
    <location>
        <begin position="433"/>
        <end position="456"/>
    </location>
</feature>